<organism evidence="3">
    <name type="scientific">Micromonas pusilla (strain CCMP1545)</name>
    <name type="common">Picoplanktonic green alga</name>
    <dbReference type="NCBI Taxonomy" id="564608"/>
    <lineage>
        <taxon>Eukaryota</taxon>
        <taxon>Viridiplantae</taxon>
        <taxon>Chlorophyta</taxon>
        <taxon>Mamiellophyceae</taxon>
        <taxon>Mamiellales</taxon>
        <taxon>Mamiellaceae</taxon>
        <taxon>Micromonas</taxon>
    </lineage>
</organism>
<evidence type="ECO:0000256" key="1">
    <source>
        <dbReference type="SAM" id="SignalP"/>
    </source>
</evidence>
<feature type="signal peptide" evidence="1">
    <location>
        <begin position="1"/>
        <end position="24"/>
    </location>
</feature>
<feature type="chain" id="PRO_5002912044" evidence="1">
    <location>
        <begin position="25"/>
        <end position="527"/>
    </location>
</feature>
<name>C1MNX0_MICPC</name>
<gene>
    <name evidence="2" type="ORF">MICPUCDRAFT_62075</name>
</gene>
<proteinExistence type="predicted"/>
<protein>
    <submittedName>
        <fullName evidence="2">Predicted protein</fullName>
    </submittedName>
</protein>
<accession>C1MNX0</accession>
<dbReference type="AlphaFoldDB" id="C1MNX0"/>
<dbReference type="Proteomes" id="UP000001876">
    <property type="component" value="Unassembled WGS sequence"/>
</dbReference>
<evidence type="ECO:0000313" key="2">
    <source>
        <dbReference type="EMBL" id="EEH58830.1"/>
    </source>
</evidence>
<dbReference type="EMBL" id="GG663737">
    <property type="protein sequence ID" value="EEH58830.1"/>
    <property type="molecule type" value="Genomic_DNA"/>
</dbReference>
<reference evidence="2 3" key="1">
    <citation type="journal article" date="2009" name="Science">
        <title>Green evolution and dynamic adaptations revealed by genomes of the marine picoeukaryotes Micromonas.</title>
        <authorList>
            <person name="Worden A.Z."/>
            <person name="Lee J.H."/>
            <person name="Mock T."/>
            <person name="Rouze P."/>
            <person name="Simmons M.P."/>
            <person name="Aerts A.L."/>
            <person name="Allen A.E."/>
            <person name="Cuvelier M.L."/>
            <person name="Derelle E."/>
            <person name="Everett M.V."/>
            <person name="Foulon E."/>
            <person name="Grimwood J."/>
            <person name="Gundlach H."/>
            <person name="Henrissat B."/>
            <person name="Napoli C."/>
            <person name="McDonald S.M."/>
            <person name="Parker M.S."/>
            <person name="Rombauts S."/>
            <person name="Salamov A."/>
            <person name="Von Dassow P."/>
            <person name="Badger J.H."/>
            <person name="Coutinho P.M."/>
            <person name="Demir E."/>
            <person name="Dubchak I."/>
            <person name="Gentemann C."/>
            <person name="Eikrem W."/>
            <person name="Gready J.E."/>
            <person name="John U."/>
            <person name="Lanier W."/>
            <person name="Lindquist E.A."/>
            <person name="Lucas S."/>
            <person name="Mayer K.F."/>
            <person name="Moreau H."/>
            <person name="Not F."/>
            <person name="Otillar R."/>
            <person name="Panaud O."/>
            <person name="Pangilinan J."/>
            <person name="Paulsen I."/>
            <person name="Piegu B."/>
            <person name="Poliakov A."/>
            <person name="Robbens S."/>
            <person name="Schmutz J."/>
            <person name="Toulza E."/>
            <person name="Wyss T."/>
            <person name="Zelensky A."/>
            <person name="Zhou K."/>
            <person name="Armbrust E.V."/>
            <person name="Bhattacharya D."/>
            <person name="Goodenough U.W."/>
            <person name="Van de Peer Y."/>
            <person name="Grigoriev I.V."/>
        </authorList>
    </citation>
    <scope>NUCLEOTIDE SEQUENCE [LARGE SCALE GENOMIC DNA]</scope>
    <source>
        <strain evidence="2 3">CCMP1545</strain>
    </source>
</reference>
<dbReference type="GeneID" id="9682624"/>
<dbReference type="RefSeq" id="XP_003057185.1">
    <property type="nucleotide sequence ID" value="XM_003057139.1"/>
</dbReference>
<dbReference type="KEGG" id="mpp:MICPUCDRAFT_62075"/>
<keyword evidence="3" id="KW-1185">Reference proteome</keyword>
<evidence type="ECO:0000313" key="3">
    <source>
        <dbReference type="Proteomes" id="UP000001876"/>
    </source>
</evidence>
<sequence>MLLRVVLLRAEFRAVLVVLHAVRARDREARGVRDDPRRRRGDGADDARLVREQLPPVESRFNPSASGGGGDLFALATSRRCSHAHLEPFVMTFATSRSSFAHFSSSADPSSKSSHALSFVAVASSASAAPAAAAASAPAAALAFAGDFRLASSPSVAFAPLGFPPFTFPLDKFCLHKTHSHALWCRVRNSSGDGMHTRIFLAPAGTPGARGIGRFAAGGLSATRQFDTGISGGSFAGSFFCSPGDFDGDFALSPPGIGDLFGVLLFGVLFEDPPSAGEREGSDGRRFFSVGGASAASDSDSDSDSKSDSSAYAPGFFLARFADVSRADAAACAIGRPRFVAFPPSFLLVGVVDRAMATSAAPGFRFVPLPVVVFDVFFFATGSSFARFIASSRSGGSSCSSYSSSSPSSYVACIHVTVRDGSRSSATSSRESIVPKHHPAPSKCLHMRSPWYKSNLVGPFSDGTGSAGVIAPAARAGSLPRAGRSIGSRFECAQLDVNFLFQVYVDEARFRARRAIATRASAWAHVA</sequence>
<keyword evidence="1" id="KW-0732">Signal</keyword>